<dbReference type="AlphaFoldDB" id="W1PUW1"/>
<dbReference type="HOGENOM" id="CLU_193254_0_0_1"/>
<sequence>MKYQALEGQKKIMRVMLQILGVDDLALIEPYDETYLDGFANLPMNFLPPEFRNHFGGKGDPRLHITIYILVVPAI</sequence>
<dbReference type="EMBL" id="KI392664">
    <property type="protein sequence ID" value="ERN11853.1"/>
    <property type="molecule type" value="Genomic_DNA"/>
</dbReference>
<proteinExistence type="predicted"/>
<accession>W1PUW1</accession>
<name>W1PUW1_AMBTC</name>
<evidence type="ECO:0000313" key="2">
    <source>
        <dbReference type="Proteomes" id="UP000017836"/>
    </source>
</evidence>
<gene>
    <name evidence="1" type="ORF">AMTR_s00020p00113210</name>
</gene>
<keyword evidence="2" id="KW-1185">Reference proteome</keyword>
<dbReference type="Proteomes" id="UP000017836">
    <property type="component" value="Unassembled WGS sequence"/>
</dbReference>
<reference evidence="2" key="1">
    <citation type="journal article" date="2013" name="Science">
        <title>The Amborella genome and the evolution of flowering plants.</title>
        <authorList>
            <consortium name="Amborella Genome Project"/>
        </authorList>
    </citation>
    <scope>NUCLEOTIDE SEQUENCE [LARGE SCALE GENOMIC DNA]</scope>
</reference>
<dbReference type="Gramene" id="ERN11853">
    <property type="protein sequence ID" value="ERN11853"/>
    <property type="gene ID" value="AMTR_s00020p00113210"/>
</dbReference>
<organism evidence="1 2">
    <name type="scientific">Amborella trichopoda</name>
    <dbReference type="NCBI Taxonomy" id="13333"/>
    <lineage>
        <taxon>Eukaryota</taxon>
        <taxon>Viridiplantae</taxon>
        <taxon>Streptophyta</taxon>
        <taxon>Embryophyta</taxon>
        <taxon>Tracheophyta</taxon>
        <taxon>Spermatophyta</taxon>
        <taxon>Magnoliopsida</taxon>
        <taxon>Amborellales</taxon>
        <taxon>Amborellaceae</taxon>
        <taxon>Amborella</taxon>
    </lineage>
</organism>
<evidence type="ECO:0000313" key="1">
    <source>
        <dbReference type="EMBL" id="ERN11853.1"/>
    </source>
</evidence>
<protein>
    <submittedName>
        <fullName evidence="1">Uncharacterized protein</fullName>
    </submittedName>
</protein>